<dbReference type="SUPFAM" id="SSF82657">
    <property type="entry name" value="BolA-like"/>
    <property type="match status" value="1"/>
</dbReference>
<protein>
    <submittedName>
        <fullName evidence="3">BolA family transcriptional regulator</fullName>
    </submittedName>
</protein>
<dbReference type="InterPro" id="IPR002634">
    <property type="entry name" value="BolA"/>
</dbReference>
<dbReference type="Gene3D" id="3.30.300.90">
    <property type="entry name" value="BolA-like"/>
    <property type="match status" value="1"/>
</dbReference>
<dbReference type="EMBL" id="CP016170">
    <property type="protein sequence ID" value="ANN68038.1"/>
    <property type="molecule type" value="Genomic_DNA"/>
</dbReference>
<proteinExistence type="inferred from homology"/>
<dbReference type="Proteomes" id="UP000091897">
    <property type="component" value="Chromosome"/>
</dbReference>
<comment type="similarity">
    <text evidence="1">Belongs to the BolA/IbaG family.</text>
</comment>
<dbReference type="KEGG" id="bbro:BAU06_18620"/>
<evidence type="ECO:0000256" key="1">
    <source>
        <dbReference type="RuleBase" id="RU003860"/>
    </source>
</evidence>
<evidence type="ECO:0000313" key="4">
    <source>
        <dbReference type="Proteomes" id="UP000091897"/>
    </source>
</evidence>
<dbReference type="PANTHER" id="PTHR46230">
    <property type="match status" value="1"/>
</dbReference>
<dbReference type="OrthoDB" id="5296536at2"/>
<dbReference type="AlphaFoldDB" id="A0A193FLC1"/>
<evidence type="ECO:0000313" key="3">
    <source>
        <dbReference type="EMBL" id="ANN73130.1"/>
    </source>
</evidence>
<keyword evidence="4" id="KW-1185">Reference proteome</keyword>
<sequence>MSEMTDVAATIRERLQALAPVALDIQDDSHLHAGHAGAHGGASHFTVRITSARFEGLSPVARHRLVYDHLNDLMPYPIHALALETRTP</sequence>
<accession>A0A193FLC1</accession>
<dbReference type="InterPro" id="IPR036065">
    <property type="entry name" value="BolA-like_sf"/>
</dbReference>
<gene>
    <name evidence="2" type="ORF">BAU06_18620</name>
    <name evidence="3" type="ORF">BAU08_18860</name>
</gene>
<evidence type="ECO:0000313" key="2">
    <source>
        <dbReference type="EMBL" id="ANN68038.1"/>
    </source>
</evidence>
<dbReference type="EMBL" id="CP016171">
    <property type="protein sequence ID" value="ANN73130.1"/>
    <property type="molecule type" value="Genomic_DNA"/>
</dbReference>
<name>A0A193FLC1_9BORD</name>
<dbReference type="GO" id="GO:0016226">
    <property type="term" value="P:iron-sulfur cluster assembly"/>
    <property type="evidence" value="ECO:0007669"/>
    <property type="project" value="TreeGrafter"/>
</dbReference>
<dbReference type="Proteomes" id="UP000092213">
    <property type="component" value="Chromosome"/>
</dbReference>
<dbReference type="PANTHER" id="PTHR46230:SF7">
    <property type="entry name" value="BOLA-LIKE PROTEIN 1"/>
    <property type="match status" value="1"/>
</dbReference>
<dbReference type="Pfam" id="PF01722">
    <property type="entry name" value="BolA"/>
    <property type="match status" value="1"/>
</dbReference>
<dbReference type="RefSeq" id="WP_066353399.1">
    <property type="nucleotide sequence ID" value="NZ_CBCSFJ010000016.1"/>
</dbReference>
<dbReference type="PIRSF" id="PIRSF003113">
    <property type="entry name" value="BolA"/>
    <property type="match status" value="1"/>
</dbReference>
<reference evidence="4 5" key="1">
    <citation type="submission" date="2016-06" db="EMBL/GenBank/DDBJ databases">
        <title>Complete genome sequences of Bordetella bronchialis and Bordetella flabilis.</title>
        <authorList>
            <person name="LiPuma J.J."/>
            <person name="Spilker T."/>
        </authorList>
    </citation>
    <scope>NUCLEOTIDE SEQUENCE [LARGE SCALE GENOMIC DNA]</scope>
    <source>
        <strain evidence="3 5">AU17976</strain>
        <strain evidence="2 4">AU3182</strain>
    </source>
</reference>
<evidence type="ECO:0000313" key="5">
    <source>
        <dbReference type="Proteomes" id="UP000092213"/>
    </source>
</evidence>
<organism evidence="3 5">
    <name type="scientific">Bordetella bronchialis</name>
    <dbReference type="NCBI Taxonomy" id="463025"/>
    <lineage>
        <taxon>Bacteria</taxon>
        <taxon>Pseudomonadati</taxon>
        <taxon>Pseudomonadota</taxon>
        <taxon>Betaproteobacteria</taxon>
        <taxon>Burkholderiales</taxon>
        <taxon>Alcaligenaceae</taxon>
        <taxon>Bordetella</taxon>
    </lineage>
</organism>
<dbReference type="STRING" id="463025.BAU08_18860"/>